<dbReference type="SUPFAM" id="SSF47413">
    <property type="entry name" value="lambda repressor-like DNA-binding domains"/>
    <property type="match status" value="1"/>
</dbReference>
<dbReference type="PANTHER" id="PTHR35010:SF2">
    <property type="entry name" value="BLL4672 PROTEIN"/>
    <property type="match status" value="1"/>
</dbReference>
<dbReference type="SMART" id="SM00530">
    <property type="entry name" value="HTH_XRE"/>
    <property type="match status" value="1"/>
</dbReference>
<dbReference type="CDD" id="cd00093">
    <property type="entry name" value="HTH_XRE"/>
    <property type="match status" value="1"/>
</dbReference>
<dbReference type="InterPro" id="IPR041413">
    <property type="entry name" value="MLTR_LBD"/>
</dbReference>
<dbReference type="InterPro" id="IPR001387">
    <property type="entry name" value="Cro/C1-type_HTH"/>
</dbReference>
<sequence>MNTVSDNEMSRFLRARREALSPAEVGLPAGDRRRTPGLRRSEVALLADISVEYLTRLEQGRDRNPSPQVLGALADALRLDHDDRLFLRFAAKAATGDAFMRCPGAQPVVTEVRPTIRTLLDRLEPTPALVLNRLGDVIAHTEAYELLAGPVVETGNIIRYVFTDPRARESYPDWERAADDVIAALRHACSPADPELGELVDDLTIRGGAAFTRRYLAGTPPVSVRNGVERQVHPRVGELRLAYETLTLDDVRILTYFPADAATETALTRLFSRDLRAVTA</sequence>
<reference evidence="3" key="1">
    <citation type="journal article" date="2019" name="Int. J. Syst. Evol. Microbiol.">
        <title>The Global Catalogue of Microorganisms (GCM) 10K type strain sequencing project: providing services to taxonomists for standard genome sequencing and annotation.</title>
        <authorList>
            <consortium name="The Broad Institute Genomics Platform"/>
            <consortium name="The Broad Institute Genome Sequencing Center for Infectious Disease"/>
            <person name="Wu L."/>
            <person name="Ma J."/>
        </authorList>
    </citation>
    <scope>NUCLEOTIDE SEQUENCE [LARGE SCALE GENOMIC DNA]</scope>
    <source>
        <strain evidence="3">JCM 9377</strain>
    </source>
</reference>
<evidence type="ECO:0000259" key="1">
    <source>
        <dbReference type="PROSITE" id="PS50943"/>
    </source>
</evidence>
<accession>A0ABP6QA80</accession>
<dbReference type="PROSITE" id="PS50943">
    <property type="entry name" value="HTH_CROC1"/>
    <property type="match status" value="1"/>
</dbReference>
<name>A0ABP6QA80_9ACTN</name>
<dbReference type="Gene3D" id="3.30.450.180">
    <property type="match status" value="1"/>
</dbReference>
<dbReference type="Gene3D" id="1.10.260.40">
    <property type="entry name" value="lambda repressor-like DNA-binding domains"/>
    <property type="match status" value="1"/>
</dbReference>
<dbReference type="PANTHER" id="PTHR35010">
    <property type="entry name" value="BLL4672 PROTEIN-RELATED"/>
    <property type="match status" value="1"/>
</dbReference>
<proteinExistence type="predicted"/>
<dbReference type="Pfam" id="PF13560">
    <property type="entry name" value="HTH_31"/>
    <property type="match status" value="1"/>
</dbReference>
<comment type="caution">
    <text evidence="2">The sequence shown here is derived from an EMBL/GenBank/DDBJ whole genome shotgun (WGS) entry which is preliminary data.</text>
</comment>
<evidence type="ECO:0000313" key="3">
    <source>
        <dbReference type="Proteomes" id="UP001501237"/>
    </source>
</evidence>
<organism evidence="2 3">
    <name type="scientific">Actinocorallia longicatena</name>
    <dbReference type="NCBI Taxonomy" id="111803"/>
    <lineage>
        <taxon>Bacteria</taxon>
        <taxon>Bacillati</taxon>
        <taxon>Actinomycetota</taxon>
        <taxon>Actinomycetes</taxon>
        <taxon>Streptosporangiales</taxon>
        <taxon>Thermomonosporaceae</taxon>
        <taxon>Actinocorallia</taxon>
    </lineage>
</organism>
<dbReference type="Proteomes" id="UP001501237">
    <property type="component" value="Unassembled WGS sequence"/>
</dbReference>
<dbReference type="EMBL" id="BAAAUV010000007">
    <property type="protein sequence ID" value="GAA3213793.1"/>
    <property type="molecule type" value="Genomic_DNA"/>
</dbReference>
<feature type="domain" description="HTH cro/C1-type" evidence="1">
    <location>
        <begin position="37"/>
        <end position="84"/>
    </location>
</feature>
<gene>
    <name evidence="2" type="ORF">GCM10010468_34130</name>
</gene>
<keyword evidence="3" id="KW-1185">Reference proteome</keyword>
<dbReference type="Pfam" id="PF17765">
    <property type="entry name" value="MLTR_LBD"/>
    <property type="match status" value="1"/>
</dbReference>
<evidence type="ECO:0000313" key="2">
    <source>
        <dbReference type="EMBL" id="GAA3213793.1"/>
    </source>
</evidence>
<protein>
    <submittedName>
        <fullName evidence="2">Helix-turn-helix transcriptional regulator</fullName>
    </submittedName>
</protein>
<dbReference type="InterPro" id="IPR010982">
    <property type="entry name" value="Lambda_DNA-bd_dom_sf"/>
</dbReference>